<organism evidence="2 3">
    <name type="scientific">Methylomonas rosea</name>
    <dbReference type="NCBI Taxonomy" id="2952227"/>
    <lineage>
        <taxon>Bacteria</taxon>
        <taxon>Pseudomonadati</taxon>
        <taxon>Pseudomonadota</taxon>
        <taxon>Gammaproteobacteria</taxon>
        <taxon>Methylococcales</taxon>
        <taxon>Methylococcaceae</taxon>
        <taxon>Methylomonas</taxon>
    </lineage>
</organism>
<evidence type="ECO:0000313" key="2">
    <source>
        <dbReference type="EMBL" id="MCQ8116091.1"/>
    </source>
</evidence>
<accession>A0ABT1TMU5</accession>
<keyword evidence="3" id="KW-1185">Reference proteome</keyword>
<evidence type="ECO:0000259" key="1">
    <source>
        <dbReference type="Pfam" id="PF21722"/>
    </source>
</evidence>
<dbReference type="RefSeq" id="WP_256605368.1">
    <property type="nucleotide sequence ID" value="NZ_JANIBL010000003.1"/>
</dbReference>
<proteinExistence type="predicted"/>
<dbReference type="Proteomes" id="UP001524570">
    <property type="component" value="Unassembled WGS sequence"/>
</dbReference>
<name>A0ABT1TMU5_9GAMM</name>
<gene>
    <name evidence="2" type="ORF">NP589_01560</name>
</gene>
<dbReference type="EMBL" id="JANIBL010000003">
    <property type="protein sequence ID" value="MCQ8116091.1"/>
    <property type="molecule type" value="Genomic_DNA"/>
</dbReference>
<dbReference type="Pfam" id="PF21722">
    <property type="entry name" value="Gly_rich_2"/>
    <property type="match status" value="1"/>
</dbReference>
<protein>
    <recommendedName>
        <fullName evidence="1">Glycine-rich domain-containing protein</fullName>
    </recommendedName>
</protein>
<sequence>MHKIDGAGHIGNQFVPEDDLISRPPTELTGDWLNAVQGEIVSVVQAAGLVLSKPDNTQLLQAIRILKQPNLVKMTSSGNFITPADITADTVFEITLVGGGAGGGSGAQLGGGGGSGGCSTFFISGLLPSTAYAVLIGAGASGGSGGAAGGTGGTTQITIGGVVYSVDGGQAGGSNTSPNSRTSSQGGVSATITALPYINYLSPGTTNGSNISSVYTGSPGGSNVYGQGGRGGDSTGSAGGFDGVGFGAGGGAGVGGNPGGAGTSGLAIFKWVG</sequence>
<feature type="domain" description="Glycine-rich" evidence="1">
    <location>
        <begin position="77"/>
        <end position="271"/>
    </location>
</feature>
<evidence type="ECO:0000313" key="3">
    <source>
        <dbReference type="Proteomes" id="UP001524570"/>
    </source>
</evidence>
<comment type="caution">
    <text evidence="2">The sequence shown here is derived from an EMBL/GenBank/DDBJ whole genome shotgun (WGS) entry which is preliminary data.</text>
</comment>
<reference evidence="2 3" key="1">
    <citation type="submission" date="2022-07" db="EMBL/GenBank/DDBJ databases">
        <title>Methylomonas rivi sp. nov., Methylomonas rosea sp. nov., Methylomonas aureus sp. nov. and Methylomonas subterranea sp. nov., four novel methanotrophs isolated from a freshwater creek and the deep terrestrial subsurface.</title>
        <authorList>
            <person name="Abin C."/>
            <person name="Sankaranarayanan K."/>
            <person name="Garner C."/>
            <person name="Sindelar R."/>
            <person name="Kotary K."/>
            <person name="Garner R."/>
            <person name="Barclay S."/>
            <person name="Lawson P."/>
            <person name="Krumholz L."/>
        </authorList>
    </citation>
    <scope>NUCLEOTIDE SEQUENCE [LARGE SCALE GENOMIC DNA]</scope>
    <source>
        <strain evidence="2 3">WSC-7</strain>
    </source>
</reference>
<dbReference type="InterPro" id="IPR049304">
    <property type="entry name" value="Gly_rich_dom"/>
</dbReference>